<keyword evidence="3" id="KW-0862">Zinc</keyword>
<dbReference type="InterPro" id="IPR011650">
    <property type="entry name" value="Peptidase_M20_dimer"/>
</dbReference>
<gene>
    <name evidence="6" type="ORF">SAMN05216529_11096</name>
</gene>
<dbReference type="GO" id="GO:0042803">
    <property type="term" value="F:protein homodimerization activity"/>
    <property type="evidence" value="ECO:0007669"/>
    <property type="project" value="InterPro"/>
</dbReference>
<dbReference type="NCBIfam" id="TIGR03176">
    <property type="entry name" value="AllC"/>
    <property type="match status" value="1"/>
</dbReference>
<keyword evidence="2" id="KW-0378">Hydrolase</keyword>
<dbReference type="SUPFAM" id="SSF55031">
    <property type="entry name" value="Bacterial exopeptidase dimerisation domain"/>
    <property type="match status" value="1"/>
</dbReference>
<sequence length="408" mass="45197">MSITCEDVKKTLDWISSFGANDTGGMTRLLYTEEWLDAQKALKEKFERLGMKAEFDEIGNLKGTLEGTDGTGETIGTGSHVDTVVNGGTLDGQLGIIGGYLAIADLLETYGKPKKNLAVFSIAEEEGSRFPAVFWGSKNLFHIQNEEEVISIESIDGIRFVDAMHQCGFDFQETKDSLMDGIKQFVELHIEQGNTLEMEGKSVGVISGIVGQKRYNIQLKGEANHAGTTLMKYRHDVIQVYAQIVTESIAKAKAAGDPLVLTFGKINVKPNTVNVVPGEALFTMDCRHTDKEFLQSFTKEIENDMKRIAEEHGVKIDIDCWMDEEPVPMAEEMIEIIKASCEEQKLNYRVLHSGAGHDSQIIAKYIPTGMIFVPSIKGISHNPAEATKLEDLQQGIEALKYTLYKLAY</sequence>
<dbReference type="CDD" id="cd03884">
    <property type="entry name" value="M20_bAS"/>
    <property type="match status" value="1"/>
</dbReference>
<dbReference type="PANTHER" id="PTHR32494">
    <property type="entry name" value="ALLANTOATE DEIMINASE-RELATED"/>
    <property type="match status" value="1"/>
</dbReference>
<feature type="binding site" evidence="3">
    <location>
        <position position="381"/>
    </location>
    <ligand>
        <name>Zn(2+)</name>
        <dbReference type="ChEBI" id="CHEBI:29105"/>
        <label>2</label>
    </ligand>
</feature>
<dbReference type="InterPro" id="IPR010158">
    <property type="entry name" value="Amidase_Cbmase"/>
</dbReference>
<dbReference type="NCBIfam" id="NF006771">
    <property type="entry name" value="PRK09290.1-5"/>
    <property type="match status" value="1"/>
</dbReference>
<feature type="binding site" evidence="4">
    <location>
        <position position="287"/>
    </location>
    <ligand>
        <name>allantoate</name>
        <dbReference type="ChEBI" id="CHEBI:17536"/>
    </ligand>
</feature>
<dbReference type="InterPro" id="IPR002933">
    <property type="entry name" value="Peptidase_M20"/>
</dbReference>
<dbReference type="Gene3D" id="3.30.70.360">
    <property type="match status" value="1"/>
</dbReference>
<dbReference type="Gene3D" id="3.40.630.10">
    <property type="entry name" value="Zn peptidases"/>
    <property type="match status" value="1"/>
</dbReference>
<dbReference type="SUPFAM" id="SSF53187">
    <property type="entry name" value="Zn-dependent exopeptidases"/>
    <property type="match status" value="1"/>
</dbReference>
<feature type="binding site" evidence="3">
    <location>
        <position position="91"/>
    </location>
    <ligand>
        <name>Zn(2+)</name>
        <dbReference type="ChEBI" id="CHEBI:29105"/>
        <label>2</label>
    </ligand>
</feature>
<evidence type="ECO:0000256" key="3">
    <source>
        <dbReference type="PIRSR" id="PIRSR001235-1"/>
    </source>
</evidence>
<dbReference type="OrthoDB" id="9808195at2"/>
<feature type="binding site" evidence="3">
    <location>
        <position position="80"/>
    </location>
    <ligand>
        <name>Zn(2+)</name>
        <dbReference type="ChEBI" id="CHEBI:29105"/>
        <label>1</label>
    </ligand>
</feature>
<dbReference type="GO" id="GO:0047652">
    <property type="term" value="F:allantoate deiminase activity"/>
    <property type="evidence" value="ECO:0007669"/>
    <property type="project" value="InterPro"/>
</dbReference>
<keyword evidence="7" id="KW-1185">Reference proteome</keyword>
<proteinExistence type="inferred from homology"/>
<dbReference type="Proteomes" id="UP000254051">
    <property type="component" value="Unassembled WGS sequence"/>
</dbReference>
<keyword evidence="3" id="KW-0479">Metal-binding</keyword>
<dbReference type="NCBIfam" id="TIGR01879">
    <property type="entry name" value="hydantase"/>
    <property type="match status" value="1"/>
</dbReference>
<comment type="cofactor">
    <cofactor evidence="3">
        <name>Zn(2+)</name>
        <dbReference type="ChEBI" id="CHEBI:29105"/>
    </cofactor>
    <text evidence="3">Binds 2 Zn(2+) ions per subunit.</text>
</comment>
<feature type="binding site" evidence="4">
    <location>
        <position position="214"/>
    </location>
    <ligand>
        <name>allantoate</name>
        <dbReference type="ChEBI" id="CHEBI:17536"/>
    </ligand>
</feature>
<feature type="binding site" evidence="4">
    <location>
        <position position="274"/>
    </location>
    <ligand>
        <name>allantoate</name>
        <dbReference type="ChEBI" id="CHEBI:17536"/>
    </ligand>
</feature>
<evidence type="ECO:0000259" key="5">
    <source>
        <dbReference type="Pfam" id="PF07687"/>
    </source>
</evidence>
<protein>
    <submittedName>
        <fullName evidence="6">Allantoate deiminase</fullName>
    </submittedName>
</protein>
<evidence type="ECO:0000256" key="2">
    <source>
        <dbReference type="ARBA" id="ARBA00022801"/>
    </source>
</evidence>
<dbReference type="Pfam" id="PF01546">
    <property type="entry name" value="Peptidase_M20"/>
    <property type="match status" value="1"/>
</dbReference>
<feature type="domain" description="Peptidase M20 dimerisation" evidence="5">
    <location>
        <begin position="211"/>
        <end position="311"/>
    </location>
</feature>
<dbReference type="PANTHER" id="PTHR32494:SF5">
    <property type="entry name" value="ALLANTOATE AMIDOHYDROLASE"/>
    <property type="match status" value="1"/>
</dbReference>
<dbReference type="Pfam" id="PF07687">
    <property type="entry name" value="M20_dimer"/>
    <property type="match status" value="1"/>
</dbReference>
<dbReference type="NCBIfam" id="NF006768">
    <property type="entry name" value="PRK09290.1-1"/>
    <property type="match status" value="1"/>
</dbReference>
<dbReference type="InterPro" id="IPR036264">
    <property type="entry name" value="Bact_exopeptidase_dim_dom"/>
</dbReference>
<comment type="similarity">
    <text evidence="1">Belongs to the peptidase M20 family.</text>
</comment>
<dbReference type="PIRSF" id="PIRSF001235">
    <property type="entry name" value="Amidase_carbamoylase"/>
    <property type="match status" value="1"/>
</dbReference>
<feature type="binding site" evidence="3">
    <location>
        <position position="126"/>
    </location>
    <ligand>
        <name>Zn(2+)</name>
        <dbReference type="ChEBI" id="CHEBI:29105"/>
        <label>2</label>
    </ligand>
</feature>
<evidence type="ECO:0000256" key="4">
    <source>
        <dbReference type="PIRSR" id="PIRSR001235-2"/>
    </source>
</evidence>
<evidence type="ECO:0000256" key="1">
    <source>
        <dbReference type="ARBA" id="ARBA00006153"/>
    </source>
</evidence>
<reference evidence="7" key="1">
    <citation type="submission" date="2017-07" db="EMBL/GenBank/DDBJ databases">
        <authorList>
            <person name="Varghese N."/>
            <person name="Submissions S."/>
        </authorList>
    </citation>
    <scope>NUCLEOTIDE SEQUENCE [LARGE SCALE GENOMIC DNA]</scope>
    <source>
        <strain evidence="7">NLAE-zl-C134</strain>
    </source>
</reference>
<evidence type="ECO:0000313" key="6">
    <source>
        <dbReference type="EMBL" id="SUQ15193.1"/>
    </source>
</evidence>
<feature type="binding site" evidence="3">
    <location>
        <position position="91"/>
    </location>
    <ligand>
        <name>Zn(2+)</name>
        <dbReference type="ChEBI" id="CHEBI:29105"/>
        <label>1</label>
    </ligand>
</feature>
<dbReference type="GO" id="GO:0030145">
    <property type="term" value="F:manganese ion binding"/>
    <property type="evidence" value="ECO:0007669"/>
    <property type="project" value="InterPro"/>
</dbReference>
<dbReference type="InterPro" id="IPR017591">
    <property type="entry name" value="Allantoate_amidohydrolase"/>
</dbReference>
<accession>A0A315ZV01</accession>
<organism evidence="6 7">
    <name type="scientific">Faecalicatena contorta</name>
    <dbReference type="NCBI Taxonomy" id="39482"/>
    <lineage>
        <taxon>Bacteria</taxon>
        <taxon>Bacillati</taxon>
        <taxon>Bacillota</taxon>
        <taxon>Clostridia</taxon>
        <taxon>Lachnospirales</taxon>
        <taxon>Lachnospiraceae</taxon>
        <taxon>Faecalicatena</taxon>
    </lineage>
</organism>
<dbReference type="AlphaFoldDB" id="A0A315ZV01"/>
<dbReference type="EMBL" id="UHJJ01000010">
    <property type="protein sequence ID" value="SUQ15193.1"/>
    <property type="molecule type" value="Genomic_DNA"/>
</dbReference>
<dbReference type="GO" id="GO:0009442">
    <property type="term" value="P:allantoin assimilation pathway"/>
    <property type="evidence" value="ECO:0007669"/>
    <property type="project" value="InterPro"/>
</dbReference>
<dbReference type="RefSeq" id="WP_109712782.1">
    <property type="nucleotide sequence ID" value="NZ_QGDS01000010.1"/>
</dbReference>
<name>A0A315ZV01_9FIRM</name>
<evidence type="ECO:0000313" key="7">
    <source>
        <dbReference type="Proteomes" id="UP000254051"/>
    </source>
</evidence>
<feature type="binding site" evidence="3">
    <location>
        <position position="189"/>
    </location>
    <ligand>
        <name>Zn(2+)</name>
        <dbReference type="ChEBI" id="CHEBI:29105"/>
        <label>1</label>
    </ligand>
</feature>